<gene>
    <name evidence="14" type="ORF">FC70_GL000664</name>
</gene>
<reference evidence="14 15" key="1">
    <citation type="journal article" date="2015" name="Genome Announc.">
        <title>Expanding the biotechnology potential of lactobacilli through comparative genomics of 213 strains and associated genera.</title>
        <authorList>
            <person name="Sun Z."/>
            <person name="Harris H.M."/>
            <person name="McCann A."/>
            <person name="Guo C."/>
            <person name="Argimon S."/>
            <person name="Zhang W."/>
            <person name="Yang X."/>
            <person name="Jeffery I.B."/>
            <person name="Cooney J.C."/>
            <person name="Kagawa T.F."/>
            <person name="Liu W."/>
            <person name="Song Y."/>
            <person name="Salvetti E."/>
            <person name="Wrobel A."/>
            <person name="Rasinkangas P."/>
            <person name="Parkhill J."/>
            <person name="Rea M.C."/>
            <person name="O'Sullivan O."/>
            <person name="Ritari J."/>
            <person name="Douillard F.P."/>
            <person name="Paul Ross R."/>
            <person name="Yang R."/>
            <person name="Briner A.E."/>
            <person name="Felis G.E."/>
            <person name="de Vos W.M."/>
            <person name="Barrangou R."/>
            <person name="Klaenhammer T.R."/>
            <person name="Caufield P.W."/>
            <person name="Cui Y."/>
            <person name="Zhang H."/>
            <person name="O'Toole P.W."/>
        </authorList>
    </citation>
    <scope>NUCLEOTIDE SEQUENCE [LARGE SCALE GENOMIC DNA]</scope>
    <source>
        <strain evidence="14 15">DSM 15707</strain>
    </source>
</reference>
<dbReference type="PATRIC" id="fig|1423778.4.peg.692"/>
<keyword evidence="9" id="KW-0472">Membrane</keyword>
<evidence type="ECO:0000256" key="4">
    <source>
        <dbReference type="ARBA" id="ARBA00011529"/>
    </source>
</evidence>
<keyword evidence="6 12" id="KW-1003">Cell membrane</keyword>
<dbReference type="InterPro" id="IPR050811">
    <property type="entry name" value="Phosphate_ABC_transporter"/>
</dbReference>
<evidence type="ECO:0000313" key="14">
    <source>
        <dbReference type="EMBL" id="KRL56076.1"/>
    </source>
</evidence>
<dbReference type="Gene3D" id="3.40.190.10">
    <property type="entry name" value="Periplasmic binding protein-like II"/>
    <property type="match status" value="2"/>
</dbReference>
<dbReference type="Proteomes" id="UP000051697">
    <property type="component" value="Unassembled WGS sequence"/>
</dbReference>
<dbReference type="GO" id="GO:0005886">
    <property type="term" value="C:plasma membrane"/>
    <property type="evidence" value="ECO:0007669"/>
    <property type="project" value="UniProtKB-SubCell"/>
</dbReference>
<keyword evidence="11 12" id="KW-0449">Lipoprotein</keyword>
<comment type="function">
    <text evidence="12">Involved in the system for phosphate transport across the cytoplasmic membrane.</text>
</comment>
<dbReference type="InterPro" id="IPR024370">
    <property type="entry name" value="PBP_domain"/>
</dbReference>
<dbReference type="GO" id="GO:0042301">
    <property type="term" value="F:phosphate ion binding"/>
    <property type="evidence" value="ECO:0007669"/>
    <property type="project" value="UniProtKB-UniRule"/>
</dbReference>
<keyword evidence="5 12" id="KW-0813">Transport</keyword>
<evidence type="ECO:0000256" key="10">
    <source>
        <dbReference type="ARBA" id="ARBA00023139"/>
    </source>
</evidence>
<dbReference type="GO" id="GO:0006817">
    <property type="term" value="P:phosphate ion transport"/>
    <property type="evidence" value="ECO:0007669"/>
    <property type="project" value="UniProtKB-UniRule"/>
</dbReference>
<dbReference type="SUPFAM" id="SSF53850">
    <property type="entry name" value="Periplasmic binding protein-like II"/>
    <property type="match status" value="1"/>
</dbReference>
<dbReference type="KEGG" id="lol:LACOL_0631"/>
<dbReference type="STRING" id="1423778.FC70_GL000664"/>
<comment type="function">
    <text evidence="1">Part of the ABC transporter complex PstSACB involved in phosphate import.</text>
</comment>
<organism evidence="14 15">
    <name type="scientific">Paucilactobacillus oligofermentans DSM 15707 = LMG 22743</name>
    <dbReference type="NCBI Taxonomy" id="1423778"/>
    <lineage>
        <taxon>Bacteria</taxon>
        <taxon>Bacillati</taxon>
        <taxon>Bacillota</taxon>
        <taxon>Bacilli</taxon>
        <taxon>Lactobacillales</taxon>
        <taxon>Lactobacillaceae</taxon>
        <taxon>Paucilactobacillus</taxon>
    </lineage>
</organism>
<dbReference type="AlphaFoldDB" id="A0A0R1RH74"/>
<dbReference type="PROSITE" id="PS51257">
    <property type="entry name" value="PROKAR_LIPOPROTEIN"/>
    <property type="match status" value="1"/>
</dbReference>
<feature type="domain" description="PBP" evidence="13">
    <location>
        <begin position="27"/>
        <end position="255"/>
    </location>
</feature>
<evidence type="ECO:0000256" key="5">
    <source>
        <dbReference type="ARBA" id="ARBA00022448"/>
    </source>
</evidence>
<evidence type="ECO:0000256" key="1">
    <source>
        <dbReference type="ARBA" id="ARBA00002841"/>
    </source>
</evidence>
<dbReference type="OrthoDB" id="9790048at2"/>
<keyword evidence="15" id="KW-1185">Reference proteome</keyword>
<evidence type="ECO:0000256" key="2">
    <source>
        <dbReference type="ARBA" id="ARBA00004193"/>
    </source>
</evidence>
<dbReference type="InterPro" id="IPR011862">
    <property type="entry name" value="Phos-bd"/>
</dbReference>
<keyword evidence="7 12" id="KW-0592">Phosphate transport</keyword>
<evidence type="ECO:0000313" key="15">
    <source>
        <dbReference type="Proteomes" id="UP000051697"/>
    </source>
</evidence>
<evidence type="ECO:0000256" key="7">
    <source>
        <dbReference type="ARBA" id="ARBA00022592"/>
    </source>
</evidence>
<evidence type="ECO:0000256" key="11">
    <source>
        <dbReference type="ARBA" id="ARBA00023288"/>
    </source>
</evidence>
<name>A0A0R1RH74_9LACO</name>
<evidence type="ECO:0000259" key="13">
    <source>
        <dbReference type="Pfam" id="PF12849"/>
    </source>
</evidence>
<dbReference type="PANTHER" id="PTHR30570:SF4">
    <property type="entry name" value="PHOSPHATE-BINDING PROTEIN PSTS 1"/>
    <property type="match status" value="1"/>
</dbReference>
<comment type="subunit">
    <text evidence="4 12">The complex is composed of two ATP-binding proteins (PstB), two transmembrane proteins (PstC and PstA) and a solute-binding protein (PstS).</text>
</comment>
<comment type="caution">
    <text evidence="14">The sequence shown here is derived from an EMBL/GenBank/DDBJ whole genome shotgun (WGS) entry which is preliminary data.</text>
</comment>
<keyword evidence="10 12" id="KW-0564">Palmitate</keyword>
<comment type="subcellular location">
    <subcellularLocation>
        <location evidence="2 12">Cell membrane</location>
        <topology evidence="2 12">Lipid-anchor</topology>
    </subcellularLocation>
</comment>
<evidence type="ECO:0000256" key="6">
    <source>
        <dbReference type="ARBA" id="ARBA00022475"/>
    </source>
</evidence>
<evidence type="ECO:0000256" key="9">
    <source>
        <dbReference type="ARBA" id="ARBA00023136"/>
    </source>
</evidence>
<dbReference type="EMBL" id="AZFE01000030">
    <property type="protein sequence ID" value="KRL56076.1"/>
    <property type="molecule type" value="Genomic_DNA"/>
</dbReference>
<dbReference type="NCBIfam" id="TIGR02136">
    <property type="entry name" value="ptsS_2"/>
    <property type="match status" value="1"/>
</dbReference>
<comment type="similarity">
    <text evidence="3 12">Belongs to the PstS family.</text>
</comment>
<evidence type="ECO:0000256" key="3">
    <source>
        <dbReference type="ARBA" id="ARBA00008725"/>
    </source>
</evidence>
<evidence type="ECO:0000256" key="8">
    <source>
        <dbReference type="ARBA" id="ARBA00022729"/>
    </source>
</evidence>
<dbReference type="Pfam" id="PF12849">
    <property type="entry name" value="PBP_like_2"/>
    <property type="match status" value="1"/>
</dbReference>
<keyword evidence="8" id="KW-0732">Signal</keyword>
<dbReference type="CDD" id="cd13653">
    <property type="entry name" value="PBP2_phosphate_like_1"/>
    <property type="match status" value="1"/>
</dbReference>
<dbReference type="PANTHER" id="PTHR30570">
    <property type="entry name" value="PERIPLASMIC PHOSPHATE BINDING COMPONENT OF PHOSPHATE ABC TRANSPORTER"/>
    <property type="match status" value="1"/>
</dbReference>
<sequence length="285" mass="30805">MKRSITIALSLLTLLIIVTGCGNKQSQSKKMTIVGSTALQPLVEQVASEYSEKNQDISITVQGGGSGTGLSQVQTGAVLIGNSDVFASQADGIDADKLVDHEVAVVGIVPVVNPKIGVKNLTMQQLQDIFTGKITNWKSVGGKNEEIIVINRAQGSGTRITFEQSVLGKKTAVKSQEQDSNGTVQQIVGSTPGAISYVSFSYVNNKIQPLSIDGVKPNVTNVTTNAWKIWSYEHMYTRKNPGTEVDKFLKYIQSHEVQSKLVKQLGYISIHDMKVSKDANNHVSK</sequence>
<proteinExistence type="inferred from homology"/>
<dbReference type="RefSeq" id="WP_057889635.1">
    <property type="nucleotide sequence ID" value="NZ_AZFE01000030.1"/>
</dbReference>
<protein>
    <recommendedName>
        <fullName evidence="12">Phosphate-binding protein</fullName>
    </recommendedName>
</protein>
<evidence type="ECO:0000256" key="12">
    <source>
        <dbReference type="RuleBase" id="RU367119"/>
    </source>
</evidence>
<accession>A0A0R1RH74</accession>